<dbReference type="GO" id="GO:0009279">
    <property type="term" value="C:cell outer membrane"/>
    <property type="evidence" value="ECO:0007669"/>
    <property type="project" value="UniProtKB-SubCell"/>
</dbReference>
<dbReference type="STRING" id="742817.HMPREF9449_02122"/>
<dbReference type="eggNOG" id="COG1629">
    <property type="taxonomic scope" value="Bacteria"/>
</dbReference>
<dbReference type="AlphaFoldDB" id="H1DI93"/>
<dbReference type="RefSeq" id="WP_009137269.1">
    <property type="nucleotide sequence ID" value="NZ_JH594596.1"/>
</dbReference>
<evidence type="ECO:0000259" key="2">
    <source>
        <dbReference type="Pfam" id="PF07715"/>
    </source>
</evidence>
<evidence type="ECO:0000256" key="1">
    <source>
        <dbReference type="PROSITE-ProRule" id="PRU01360"/>
    </source>
</evidence>
<proteinExistence type="inferred from homology"/>
<keyword evidence="1" id="KW-0998">Cell outer membrane</keyword>
<organism evidence="3 4">
    <name type="scientific">Odoribacter laneus YIT 12061</name>
    <dbReference type="NCBI Taxonomy" id="742817"/>
    <lineage>
        <taxon>Bacteria</taxon>
        <taxon>Pseudomonadati</taxon>
        <taxon>Bacteroidota</taxon>
        <taxon>Bacteroidia</taxon>
        <taxon>Bacteroidales</taxon>
        <taxon>Odoribacteraceae</taxon>
        <taxon>Odoribacter</taxon>
    </lineage>
</organism>
<dbReference type="Gene3D" id="2.170.130.10">
    <property type="entry name" value="TonB-dependent receptor, plug domain"/>
    <property type="match status" value="1"/>
</dbReference>
<dbReference type="Proteomes" id="UP000004892">
    <property type="component" value="Unassembled WGS sequence"/>
</dbReference>
<protein>
    <recommendedName>
        <fullName evidence="2">TonB-dependent receptor plug domain-containing protein</fullName>
    </recommendedName>
</protein>
<dbReference type="PATRIC" id="fig|742817.3.peg.2271"/>
<reference evidence="3 4" key="1">
    <citation type="submission" date="2012-01" db="EMBL/GenBank/DDBJ databases">
        <title>The Genome Sequence of Odoribacter laneus YIT 12061.</title>
        <authorList>
            <consortium name="The Broad Institute Genome Sequencing Platform"/>
            <person name="Earl A."/>
            <person name="Ward D."/>
            <person name="Feldgarden M."/>
            <person name="Gevers D."/>
            <person name="Morotomi M."/>
            <person name="Young S.K."/>
            <person name="Zeng Q."/>
            <person name="Gargeya S."/>
            <person name="Fitzgerald M."/>
            <person name="Haas B."/>
            <person name="Abouelleil A."/>
            <person name="Alvarado L."/>
            <person name="Arachchi H.M."/>
            <person name="Berlin A."/>
            <person name="Chapman S.B."/>
            <person name="Gearin G."/>
            <person name="Goldberg J."/>
            <person name="Griggs A."/>
            <person name="Gujja S."/>
            <person name="Hansen M."/>
            <person name="Heiman D."/>
            <person name="Howarth C."/>
            <person name="Larimer J."/>
            <person name="Lui A."/>
            <person name="MacDonald P.J.P."/>
            <person name="McCowen C."/>
            <person name="Montmayeur A."/>
            <person name="Murphy C."/>
            <person name="Neiman D."/>
            <person name="Pearson M."/>
            <person name="Priest M."/>
            <person name="Roberts A."/>
            <person name="Saif S."/>
            <person name="Shea T."/>
            <person name="Sisk P."/>
            <person name="Stolte C."/>
            <person name="Sykes S."/>
            <person name="Wortman J."/>
            <person name="Nusbaum C."/>
            <person name="Birren B."/>
        </authorList>
    </citation>
    <scope>NUCLEOTIDE SEQUENCE [LARGE SCALE GENOMIC DNA]</scope>
    <source>
        <strain evidence="3 4">YIT 12061</strain>
    </source>
</reference>
<dbReference type="InterPro" id="IPR037066">
    <property type="entry name" value="Plug_dom_sf"/>
</dbReference>
<comment type="caution">
    <text evidence="3">The sequence shown here is derived from an EMBL/GenBank/DDBJ whole genome shotgun (WGS) entry which is preliminary data.</text>
</comment>
<accession>H1DI93</accession>
<comment type="subcellular location">
    <subcellularLocation>
        <location evidence="1">Cell outer membrane</location>
        <topology evidence="1">Multi-pass membrane protein</topology>
    </subcellularLocation>
</comment>
<dbReference type="InterPro" id="IPR012910">
    <property type="entry name" value="Plug_dom"/>
</dbReference>
<dbReference type="PROSITE" id="PS52016">
    <property type="entry name" value="TONB_DEPENDENT_REC_3"/>
    <property type="match status" value="1"/>
</dbReference>
<dbReference type="InterPro" id="IPR039426">
    <property type="entry name" value="TonB-dep_rcpt-like"/>
</dbReference>
<dbReference type="Pfam" id="PF07715">
    <property type="entry name" value="Plug"/>
    <property type="match status" value="1"/>
</dbReference>
<dbReference type="EMBL" id="ADMC01000025">
    <property type="protein sequence ID" value="EHP46505.1"/>
    <property type="molecule type" value="Genomic_DNA"/>
</dbReference>
<evidence type="ECO:0000313" key="3">
    <source>
        <dbReference type="EMBL" id="EHP46505.1"/>
    </source>
</evidence>
<keyword evidence="1" id="KW-0472">Membrane</keyword>
<keyword evidence="4" id="KW-1185">Reference proteome</keyword>
<dbReference type="HOGENOM" id="CLU_013214_1_0_10"/>
<feature type="domain" description="TonB-dependent receptor plug" evidence="2">
    <location>
        <begin position="688"/>
        <end position="780"/>
    </location>
</feature>
<dbReference type="SUPFAM" id="SSF56935">
    <property type="entry name" value="Porins"/>
    <property type="match status" value="1"/>
</dbReference>
<dbReference type="GeneID" id="98069676"/>
<sequence length="896" mass="102061">MTRNFQKLIRIGIIGMCLLSGMAVFAQGKPFLSVDSIAGNFYRQRMTYPQEKIHLHMDKSHYVSGEKIWFRIYLVDAFSHLPETASRYVYVELINPVDSVVSRIKIRPVDSLYYGSMSLPENLAGGNYVVRAYTNYMCSLGEEYFFRKNIYISNPLELQMRANAEFLPPDAKGKREARISLVDLRKKCKLSPTQLSIWLNREKLDYTWVARDSVAKINFRLPGEEKSNHFYIEAGNYHQFIVIPRGQQDFDVSFFPEGGYLLEGTACQVGFKALNNEGISEEVSVDVFDQDDNLVVSAHTFHKGMGSFLFSPESGKSYYAVCKDKRGQSKRFELPQARKEMYSLRINRWKKGKFLVSVLKSADIKDTKSLFLLAHSRGEVKYAKPWDFSDDFISFDEKSFPSGIVQFVLLDTEMNPLSERLIFCLNDDQAVVTYKTDSPSYGSREHVKAHIRATDSEKRPLTGNFSIAVTDDRDVIVDTNYTLLSNLLLTSELKGNIEDPAFYLQKDNRKARAALDVLMLTQGWRRYRIPEVIRGKFQLPSSSLEIGQEITGEVRTIGLFKSKPMKKGKVSAMSMQANYLNLVETDENGKFQINGFEFPDSTEIILQALTTKGKPGVELIVYPDSFPAVVMPVPTYTEMKEEVMPGAVEKADRKYTYENGMRMIYLDEVTVRGVYKEKQEIQINEILATSTFNAKDIEEMGATRVEEVLMRVPGVRVGVDGKIYIRTPTSIYDSYIPPLVVIDGMEIDDQSYADPYYNPFESVNMQDIARIEVIKVGGGKGAYRLGKSGMIVITRKKIDEMVDDKVQYNVKQITPLGYQKPVEFYSPKYELAKEKENGKPDLRTTLFWKPDVKLSDKGRADIDFYTADGYSTYSVVIEGVTADGKLIRTDGKIYME</sequence>
<evidence type="ECO:0000313" key="4">
    <source>
        <dbReference type="Proteomes" id="UP000004892"/>
    </source>
</evidence>
<keyword evidence="1" id="KW-0812">Transmembrane</keyword>
<name>H1DI93_9BACT</name>
<comment type="similarity">
    <text evidence="1">Belongs to the TonB-dependent receptor family.</text>
</comment>
<gene>
    <name evidence="3" type="ORF">HMPREF9449_02122</name>
</gene>
<keyword evidence="1" id="KW-0813">Transport</keyword>
<keyword evidence="1" id="KW-1134">Transmembrane beta strand</keyword>
<dbReference type="Gene3D" id="2.60.40.1930">
    <property type="match status" value="1"/>
</dbReference>